<evidence type="ECO:0000313" key="2">
    <source>
        <dbReference type="EMBL" id="MBB5494834.1"/>
    </source>
</evidence>
<gene>
    <name evidence="2" type="ORF">HNR07_005971</name>
</gene>
<feature type="binding site" evidence="1">
    <location>
        <position position="337"/>
    </location>
    <ligand>
        <name>Zn(2+)</name>
        <dbReference type="ChEBI" id="CHEBI:29105"/>
    </ligand>
</feature>
<sequence>MKTRTTAQAGPVRAALDTALAALDTPAPVPPGQPWAATSLASGTIGSALAHIENARTTTAPTARDQAWVQAHRWVQAATAHGVEATDASALYLGVPAVTFALDAAGRYRATQERLLEQTVAVAHRRVDAASARLRSEVAATFAEYDVFFGLTGLGALLLRTAPGDDALGRILQYLVSLTRPRTVQGCSVPGWWVSHDPRRGVSRHFPAGHANLGMAHGMGGILALLATAHRAGATVPGHDEALHVLLEYLDAWAQDGPAGPWWPETLTLHDVVAGSPHHGGPARPSWCYGTPGLARAGQLAALALGDRPRQEFFEHALDRCLSDPAQLARINDAGLCHGWAGLYQTTWRASTDAITPALAAHLPHLRAVLAASAAPGTGDAGFLDGTAGTALALMTALTDTAPATGWDTCLLIA</sequence>
<dbReference type="Gene3D" id="1.50.10.20">
    <property type="match status" value="1"/>
</dbReference>
<feature type="binding site" evidence="1">
    <location>
        <position position="338"/>
    </location>
    <ligand>
        <name>Zn(2+)</name>
        <dbReference type="ChEBI" id="CHEBI:29105"/>
    </ligand>
</feature>
<dbReference type="CDD" id="cd04793">
    <property type="entry name" value="LanC"/>
    <property type="match status" value="1"/>
</dbReference>
<comment type="caution">
    <text evidence="2">The sequence shown here is derived from an EMBL/GenBank/DDBJ whole genome shotgun (WGS) entry which is preliminary data.</text>
</comment>
<reference evidence="2 3" key="1">
    <citation type="submission" date="2020-08" db="EMBL/GenBank/DDBJ databases">
        <title>Sequencing the genomes of 1000 actinobacteria strains.</title>
        <authorList>
            <person name="Klenk H.-P."/>
        </authorList>
    </citation>
    <scope>NUCLEOTIDE SEQUENCE [LARGE SCALE GENOMIC DNA]</scope>
    <source>
        <strain evidence="2 3">DSM 44598</strain>
    </source>
</reference>
<evidence type="ECO:0008006" key="4">
    <source>
        <dbReference type="Google" id="ProtNLM"/>
    </source>
</evidence>
<accession>A0A840WFF3</accession>
<dbReference type="AlphaFoldDB" id="A0A840WFF3"/>
<dbReference type="PRINTS" id="PR01950">
    <property type="entry name" value="LANCSUPER"/>
</dbReference>
<evidence type="ECO:0000256" key="1">
    <source>
        <dbReference type="PIRSR" id="PIRSR607822-1"/>
    </source>
</evidence>
<name>A0A840WFF3_9ACTN</name>
<protein>
    <recommendedName>
        <fullName evidence="4">Lanthionine synthetase</fullName>
    </recommendedName>
</protein>
<keyword evidence="3" id="KW-1185">Reference proteome</keyword>
<dbReference type="Proteomes" id="UP000579647">
    <property type="component" value="Unassembled WGS sequence"/>
</dbReference>
<dbReference type="GO" id="GO:0031179">
    <property type="term" value="P:peptide modification"/>
    <property type="evidence" value="ECO:0007669"/>
    <property type="project" value="InterPro"/>
</dbReference>
<organism evidence="2 3">
    <name type="scientific">Nocardiopsis metallicus</name>
    <dbReference type="NCBI Taxonomy" id="179819"/>
    <lineage>
        <taxon>Bacteria</taxon>
        <taxon>Bacillati</taxon>
        <taxon>Actinomycetota</taxon>
        <taxon>Actinomycetes</taxon>
        <taxon>Streptosporangiales</taxon>
        <taxon>Nocardiopsidaceae</taxon>
        <taxon>Nocardiopsis</taxon>
    </lineage>
</organism>
<keyword evidence="1" id="KW-0862">Zinc</keyword>
<dbReference type="SUPFAM" id="SSF158745">
    <property type="entry name" value="LanC-like"/>
    <property type="match status" value="1"/>
</dbReference>
<dbReference type="Pfam" id="PF05147">
    <property type="entry name" value="LANC_like"/>
    <property type="match status" value="1"/>
</dbReference>
<dbReference type="SMART" id="SM01260">
    <property type="entry name" value="LANC_like"/>
    <property type="match status" value="1"/>
</dbReference>
<keyword evidence="1" id="KW-0479">Metal-binding</keyword>
<dbReference type="RefSeq" id="WP_312894012.1">
    <property type="nucleotide sequence ID" value="NZ_BAAAKM010000104.1"/>
</dbReference>
<dbReference type="PRINTS" id="PR01955">
    <property type="entry name" value="LANCFRANKIA"/>
</dbReference>
<dbReference type="InterPro" id="IPR033889">
    <property type="entry name" value="LanC"/>
</dbReference>
<dbReference type="EMBL" id="JACHDO010000001">
    <property type="protein sequence ID" value="MBB5494834.1"/>
    <property type="molecule type" value="Genomic_DNA"/>
</dbReference>
<feature type="binding site" evidence="1">
    <location>
        <position position="288"/>
    </location>
    <ligand>
        <name>Zn(2+)</name>
        <dbReference type="ChEBI" id="CHEBI:29105"/>
    </ligand>
</feature>
<dbReference type="InterPro" id="IPR007822">
    <property type="entry name" value="LANC-like"/>
</dbReference>
<dbReference type="GO" id="GO:0046872">
    <property type="term" value="F:metal ion binding"/>
    <property type="evidence" value="ECO:0007669"/>
    <property type="project" value="UniProtKB-KW"/>
</dbReference>
<evidence type="ECO:0000313" key="3">
    <source>
        <dbReference type="Proteomes" id="UP000579647"/>
    </source>
</evidence>
<proteinExistence type="predicted"/>